<keyword evidence="1" id="KW-0472">Membrane</keyword>
<dbReference type="AlphaFoldDB" id="A0A6B8MCQ1"/>
<feature type="transmembrane region" description="Helical" evidence="1">
    <location>
        <begin position="100"/>
        <end position="118"/>
    </location>
</feature>
<protein>
    <recommendedName>
        <fullName evidence="4">O-antigen ligase family protein</fullName>
    </recommendedName>
</protein>
<feature type="transmembrane region" description="Helical" evidence="1">
    <location>
        <begin position="275"/>
        <end position="293"/>
    </location>
</feature>
<sequence>MVRSAWAEAPRGLGGLEVWPQLLQAFATAIIVTVAPIALHFVSQPIAIVFCAFGALFVSRFMPRDVPVVVLISNIFQNTVAALFSYSVEEYADIEVLKSYSFLTTAVCWLYMAISFAHKPSAYSPFVRKLIYASVGLLAIVGVYFVLGLAVNPRNATVYLRNIGLPIFLFQMFLLLGAKQQIDLPKILLVILLAVGFCGYFELFSLDGWLTVTNGWRYLTLFTAKRLVNVDDIRKAAEGGMVITSVLDYSKSDLFNTPLTSSLGLHVQRLQGPGFNTISFAYMLSSLIALLAIHRRGLLALLAMPLLLATSAKGPLIFTVLCVGFYYVARRSSTNLPVKGLALFLIAYAILVIKIGSGTGDFHVLGLLGGLNGFLKMPIGHTLGDGGNLSIVDFGSLKWEEFQAAGAANVAVESAFGVLLYQLGVAAAAWFAFYFWVAAVAWRLYKQTRAPALSFVTSGILASVTNGLFQEEAYFVPFSLAFVMGYCGLILGATDRAVLIRFARSEMSPAAQPPSNAWTTPRSIVRSSLRRPKLVE</sequence>
<evidence type="ECO:0000313" key="3">
    <source>
        <dbReference type="Proteomes" id="UP000422569"/>
    </source>
</evidence>
<feature type="transmembrane region" description="Helical" evidence="1">
    <location>
        <begin position="158"/>
        <end position="178"/>
    </location>
</feature>
<dbReference type="KEGG" id="mpar:F7D14_17440"/>
<evidence type="ECO:0008006" key="4">
    <source>
        <dbReference type="Google" id="ProtNLM"/>
    </source>
</evidence>
<feature type="transmembrane region" description="Helical" evidence="1">
    <location>
        <begin position="475"/>
        <end position="494"/>
    </location>
</feature>
<feature type="transmembrane region" description="Helical" evidence="1">
    <location>
        <begin position="419"/>
        <end position="445"/>
    </location>
</feature>
<feature type="transmembrane region" description="Helical" evidence="1">
    <location>
        <begin position="299"/>
        <end position="328"/>
    </location>
</feature>
<feature type="transmembrane region" description="Helical" evidence="1">
    <location>
        <begin position="68"/>
        <end position="88"/>
    </location>
</feature>
<feature type="transmembrane region" description="Helical" evidence="1">
    <location>
        <begin position="340"/>
        <end position="357"/>
    </location>
</feature>
<keyword evidence="1" id="KW-0812">Transmembrane</keyword>
<keyword evidence="1" id="KW-1133">Transmembrane helix</keyword>
<dbReference type="RefSeq" id="WP_154420077.1">
    <property type="nucleotide sequence ID" value="NZ_CP044331.1"/>
</dbReference>
<dbReference type="EMBL" id="CP044331">
    <property type="protein sequence ID" value="QGM99093.1"/>
    <property type="molecule type" value="Genomic_DNA"/>
</dbReference>
<organism evidence="2 3">
    <name type="scientific">Methylocystis parvus</name>
    <dbReference type="NCBI Taxonomy" id="134"/>
    <lineage>
        <taxon>Bacteria</taxon>
        <taxon>Pseudomonadati</taxon>
        <taxon>Pseudomonadota</taxon>
        <taxon>Alphaproteobacteria</taxon>
        <taxon>Hyphomicrobiales</taxon>
        <taxon>Methylocystaceae</taxon>
        <taxon>Methylocystis</taxon>
    </lineage>
</organism>
<evidence type="ECO:0000313" key="2">
    <source>
        <dbReference type="EMBL" id="QGM99093.1"/>
    </source>
</evidence>
<accession>A0A6B8MCQ1</accession>
<feature type="transmembrane region" description="Helical" evidence="1">
    <location>
        <begin position="452"/>
        <end position="469"/>
    </location>
</feature>
<feature type="transmembrane region" description="Helical" evidence="1">
    <location>
        <begin position="184"/>
        <end position="203"/>
    </location>
</feature>
<feature type="transmembrane region" description="Helical" evidence="1">
    <location>
        <begin position="130"/>
        <end position="151"/>
    </location>
</feature>
<keyword evidence="3" id="KW-1185">Reference proteome</keyword>
<evidence type="ECO:0000256" key="1">
    <source>
        <dbReference type="SAM" id="Phobius"/>
    </source>
</evidence>
<proteinExistence type="predicted"/>
<name>A0A6B8MCQ1_9HYPH</name>
<reference evidence="2 3" key="1">
    <citation type="submission" date="2019-09" db="EMBL/GenBank/DDBJ databases">
        <title>Isolation and complete genome sequencing of Methylocystis species.</title>
        <authorList>
            <person name="Rumah B.L."/>
            <person name="Stead C.E."/>
            <person name="Stevens B.C."/>
            <person name="Minton N.P."/>
            <person name="Grosse-Honebrink A."/>
            <person name="Zhang Y."/>
        </authorList>
    </citation>
    <scope>NUCLEOTIDE SEQUENCE [LARGE SCALE GENOMIC DNA]</scope>
    <source>
        <strain evidence="2 3">BRCS2</strain>
    </source>
</reference>
<dbReference type="Proteomes" id="UP000422569">
    <property type="component" value="Chromosome"/>
</dbReference>
<gene>
    <name evidence="2" type="ORF">F7D14_17440</name>
</gene>